<evidence type="ECO:0008006" key="4">
    <source>
        <dbReference type="Google" id="ProtNLM"/>
    </source>
</evidence>
<name>G2QH65_THET4</name>
<dbReference type="HOGENOM" id="CLU_066266_1_0_1"/>
<dbReference type="GeneID" id="11513445"/>
<sequence>MDSRAFRSHIRRFSCKPPGHDAARQRENQRRHRARVKSRIAELEAALSDAQARLDEALQRIDALTTEVQRLRALSPSSLTAPQPADRARLGDAAAKSELPESPGCCLCSQAAGSLTANAAPDSRDMFRTGRASNEVSTPQPKGQAETVDATAPPAMRSTEPVITGGTRGAAEPAAEIDLEDLNDDCALLPAPGEGESTIPCREAYSIIKEWSASSEFDLAVANEWLRPGFRRAIAPGTGCRVQTHILFAFVDHLTPG</sequence>
<reference evidence="2 3" key="1">
    <citation type="journal article" date="2011" name="Nat. Biotechnol.">
        <title>Comparative genomic analysis of the thermophilic biomass-degrading fungi Myceliophthora thermophila and Thielavia terrestris.</title>
        <authorList>
            <person name="Berka R.M."/>
            <person name="Grigoriev I.V."/>
            <person name="Otillar R."/>
            <person name="Salamov A."/>
            <person name="Grimwood J."/>
            <person name="Reid I."/>
            <person name="Ishmael N."/>
            <person name="John T."/>
            <person name="Darmond C."/>
            <person name="Moisan M.-C."/>
            <person name="Henrissat B."/>
            <person name="Coutinho P.M."/>
            <person name="Lombard V."/>
            <person name="Natvig D.O."/>
            <person name="Lindquist E."/>
            <person name="Schmutz J."/>
            <person name="Lucas S."/>
            <person name="Harris P."/>
            <person name="Powlowski J."/>
            <person name="Bellemare A."/>
            <person name="Taylor D."/>
            <person name="Butler G."/>
            <person name="de Vries R.P."/>
            <person name="Allijn I.E."/>
            <person name="van den Brink J."/>
            <person name="Ushinsky S."/>
            <person name="Storms R."/>
            <person name="Powell A.J."/>
            <person name="Paulsen I.T."/>
            <person name="Elbourne L.D.H."/>
            <person name="Baker S.E."/>
            <person name="Magnuson J."/>
            <person name="LaBoissiere S."/>
            <person name="Clutterbuck A.J."/>
            <person name="Martinez D."/>
            <person name="Wogulis M."/>
            <person name="de Leon A.L."/>
            <person name="Rey M.W."/>
            <person name="Tsang A."/>
        </authorList>
    </citation>
    <scope>NUCLEOTIDE SEQUENCE [LARGE SCALE GENOMIC DNA]</scope>
    <source>
        <strain evidence="3">ATCC 42464 / BCRC 31852 / DSM 1799</strain>
    </source>
</reference>
<feature type="compositionally biased region" description="Polar residues" evidence="1">
    <location>
        <begin position="131"/>
        <end position="141"/>
    </location>
</feature>
<gene>
    <name evidence="2" type="ORF">MYCTH_2306233</name>
</gene>
<evidence type="ECO:0000256" key="1">
    <source>
        <dbReference type="SAM" id="MobiDB-lite"/>
    </source>
</evidence>
<dbReference type="RefSeq" id="XP_003663970.1">
    <property type="nucleotide sequence ID" value="XM_003663922.1"/>
</dbReference>
<evidence type="ECO:0000313" key="3">
    <source>
        <dbReference type="Proteomes" id="UP000007322"/>
    </source>
</evidence>
<dbReference type="KEGG" id="mtm:MYCTH_2306233"/>
<accession>G2QH65</accession>
<keyword evidence="3" id="KW-1185">Reference proteome</keyword>
<feature type="region of interest" description="Disordered" evidence="1">
    <location>
        <begin position="119"/>
        <end position="151"/>
    </location>
</feature>
<dbReference type="InParanoid" id="G2QH65"/>
<organism evidence="2 3">
    <name type="scientific">Thermothelomyces thermophilus (strain ATCC 42464 / BCRC 31852 / DSM 1799)</name>
    <name type="common">Sporotrichum thermophile</name>
    <dbReference type="NCBI Taxonomy" id="573729"/>
    <lineage>
        <taxon>Eukaryota</taxon>
        <taxon>Fungi</taxon>
        <taxon>Dikarya</taxon>
        <taxon>Ascomycota</taxon>
        <taxon>Pezizomycotina</taxon>
        <taxon>Sordariomycetes</taxon>
        <taxon>Sordariomycetidae</taxon>
        <taxon>Sordariales</taxon>
        <taxon>Chaetomiaceae</taxon>
        <taxon>Thermothelomyces</taxon>
    </lineage>
</organism>
<evidence type="ECO:0000313" key="2">
    <source>
        <dbReference type="EMBL" id="AEO58725.1"/>
    </source>
</evidence>
<feature type="region of interest" description="Disordered" evidence="1">
    <location>
        <begin position="75"/>
        <end position="101"/>
    </location>
</feature>
<dbReference type="EMBL" id="CP003005">
    <property type="protein sequence ID" value="AEO58725.1"/>
    <property type="molecule type" value="Genomic_DNA"/>
</dbReference>
<proteinExistence type="predicted"/>
<dbReference type="OrthoDB" id="4505928at2759"/>
<dbReference type="OMA" id="WLGPGFR"/>
<dbReference type="CDD" id="cd14688">
    <property type="entry name" value="bZIP_YAP"/>
    <property type="match status" value="1"/>
</dbReference>
<feature type="region of interest" description="Disordered" evidence="1">
    <location>
        <begin position="1"/>
        <end position="32"/>
    </location>
</feature>
<feature type="compositionally biased region" description="Basic and acidic residues" evidence="1">
    <location>
        <begin position="18"/>
        <end position="28"/>
    </location>
</feature>
<dbReference type="Proteomes" id="UP000007322">
    <property type="component" value="Chromosome 4"/>
</dbReference>
<dbReference type="VEuPathDB" id="FungiDB:MYCTH_2306233"/>
<dbReference type="STRING" id="573729.G2QH65"/>
<feature type="compositionally biased region" description="Basic residues" evidence="1">
    <location>
        <begin position="1"/>
        <end position="14"/>
    </location>
</feature>
<dbReference type="eggNOG" id="ENOG502SR4I">
    <property type="taxonomic scope" value="Eukaryota"/>
</dbReference>
<dbReference type="AlphaFoldDB" id="G2QH65"/>
<protein>
    <recommendedName>
        <fullName evidence="4">BZIP domain-containing protein</fullName>
    </recommendedName>
</protein>